<dbReference type="Proteomes" id="UP000217790">
    <property type="component" value="Unassembled WGS sequence"/>
</dbReference>
<evidence type="ECO:0000313" key="2">
    <source>
        <dbReference type="Proteomes" id="UP000217790"/>
    </source>
</evidence>
<dbReference type="InParanoid" id="A0A2H3EW52"/>
<evidence type="ECO:0000313" key="1">
    <source>
        <dbReference type="EMBL" id="PBL04538.1"/>
    </source>
</evidence>
<protein>
    <submittedName>
        <fullName evidence="1">Uncharacterized protein</fullName>
    </submittedName>
</protein>
<gene>
    <name evidence="1" type="ORF">ARMGADRAFT_56338</name>
</gene>
<sequence length="106" mass="12183">MRIWEQIWREGTVHMRLGMDLTDVAPSIARTKDGLKHAYLSFRKMLRRFSLRCLVTTEYRASSSSRDIPTSEYSCPSPARPSYSTYTKGLIPVIAAARLILIQSRF</sequence>
<accession>A0A2H3EW52</accession>
<dbReference type="AlphaFoldDB" id="A0A2H3EW52"/>
<organism evidence="1 2">
    <name type="scientific">Armillaria gallica</name>
    <name type="common">Bulbous honey fungus</name>
    <name type="synonym">Armillaria bulbosa</name>
    <dbReference type="NCBI Taxonomy" id="47427"/>
    <lineage>
        <taxon>Eukaryota</taxon>
        <taxon>Fungi</taxon>
        <taxon>Dikarya</taxon>
        <taxon>Basidiomycota</taxon>
        <taxon>Agaricomycotina</taxon>
        <taxon>Agaricomycetes</taxon>
        <taxon>Agaricomycetidae</taxon>
        <taxon>Agaricales</taxon>
        <taxon>Marasmiineae</taxon>
        <taxon>Physalacriaceae</taxon>
        <taxon>Armillaria</taxon>
    </lineage>
</organism>
<keyword evidence="2" id="KW-1185">Reference proteome</keyword>
<name>A0A2H3EW52_ARMGA</name>
<dbReference type="EMBL" id="KZ293644">
    <property type="protein sequence ID" value="PBL04538.1"/>
    <property type="molecule type" value="Genomic_DNA"/>
</dbReference>
<proteinExistence type="predicted"/>
<reference evidence="2" key="1">
    <citation type="journal article" date="2017" name="Nat. Ecol. Evol.">
        <title>Genome expansion and lineage-specific genetic innovations in the forest pathogenic fungi Armillaria.</title>
        <authorList>
            <person name="Sipos G."/>
            <person name="Prasanna A.N."/>
            <person name="Walter M.C."/>
            <person name="O'Connor E."/>
            <person name="Balint B."/>
            <person name="Krizsan K."/>
            <person name="Kiss B."/>
            <person name="Hess J."/>
            <person name="Varga T."/>
            <person name="Slot J."/>
            <person name="Riley R."/>
            <person name="Boka B."/>
            <person name="Rigling D."/>
            <person name="Barry K."/>
            <person name="Lee J."/>
            <person name="Mihaltcheva S."/>
            <person name="LaButti K."/>
            <person name="Lipzen A."/>
            <person name="Waldron R."/>
            <person name="Moloney N.M."/>
            <person name="Sperisen C."/>
            <person name="Kredics L."/>
            <person name="Vagvoelgyi C."/>
            <person name="Patrignani A."/>
            <person name="Fitzpatrick D."/>
            <person name="Nagy I."/>
            <person name="Doyle S."/>
            <person name="Anderson J.B."/>
            <person name="Grigoriev I.V."/>
            <person name="Gueldener U."/>
            <person name="Muensterkoetter M."/>
            <person name="Nagy L.G."/>
        </authorList>
    </citation>
    <scope>NUCLEOTIDE SEQUENCE [LARGE SCALE GENOMIC DNA]</scope>
    <source>
        <strain evidence="2">Ar21-2</strain>
    </source>
</reference>